<evidence type="ECO:0000313" key="13">
    <source>
        <dbReference type="EMBL" id="OGG34693.1"/>
    </source>
</evidence>
<dbReference type="AlphaFoldDB" id="A0A1F6BD24"/>
<keyword evidence="9" id="KW-0482">Metalloprotease</keyword>
<feature type="transmembrane region" description="Helical" evidence="11">
    <location>
        <begin position="339"/>
        <end position="357"/>
    </location>
</feature>
<evidence type="ECO:0000256" key="6">
    <source>
        <dbReference type="ARBA" id="ARBA00022801"/>
    </source>
</evidence>
<comment type="similarity">
    <text evidence="3">Belongs to the peptidase M50B family.</text>
</comment>
<evidence type="ECO:0000256" key="9">
    <source>
        <dbReference type="ARBA" id="ARBA00023049"/>
    </source>
</evidence>
<name>A0A1F6BD24_9BACT</name>
<evidence type="ECO:0000256" key="8">
    <source>
        <dbReference type="ARBA" id="ARBA00022989"/>
    </source>
</evidence>
<evidence type="ECO:0000256" key="11">
    <source>
        <dbReference type="SAM" id="Phobius"/>
    </source>
</evidence>
<reference evidence="13 14" key="1">
    <citation type="journal article" date="2016" name="Nat. Commun.">
        <title>Thousands of microbial genomes shed light on interconnected biogeochemical processes in an aquifer system.</title>
        <authorList>
            <person name="Anantharaman K."/>
            <person name="Brown C.T."/>
            <person name="Hug L.A."/>
            <person name="Sharon I."/>
            <person name="Castelle C.J."/>
            <person name="Probst A.J."/>
            <person name="Thomas B.C."/>
            <person name="Singh A."/>
            <person name="Wilkins M.J."/>
            <person name="Karaoz U."/>
            <person name="Brodie E.L."/>
            <person name="Williams K.H."/>
            <person name="Hubbard S.S."/>
            <person name="Banfield J.F."/>
        </authorList>
    </citation>
    <scope>NUCLEOTIDE SEQUENCE [LARGE SCALE GENOMIC DNA]</scope>
</reference>
<evidence type="ECO:0000256" key="4">
    <source>
        <dbReference type="ARBA" id="ARBA00022670"/>
    </source>
</evidence>
<keyword evidence="4" id="KW-0645">Protease</keyword>
<dbReference type="PANTHER" id="PTHR42837">
    <property type="entry name" value="REGULATOR OF SIGMA-E PROTEASE RSEP"/>
    <property type="match status" value="1"/>
</dbReference>
<dbReference type="SUPFAM" id="SSF50156">
    <property type="entry name" value="PDZ domain-like"/>
    <property type="match status" value="1"/>
</dbReference>
<gene>
    <name evidence="13" type="ORF">A2363_04120</name>
</gene>
<feature type="transmembrane region" description="Helical" evidence="11">
    <location>
        <begin position="6"/>
        <end position="26"/>
    </location>
</feature>
<evidence type="ECO:0000256" key="10">
    <source>
        <dbReference type="ARBA" id="ARBA00023136"/>
    </source>
</evidence>
<keyword evidence="5 11" id="KW-0812">Transmembrane</keyword>
<dbReference type="Proteomes" id="UP000176186">
    <property type="component" value="Unassembled WGS sequence"/>
</dbReference>
<comment type="subcellular location">
    <subcellularLocation>
        <location evidence="2">Membrane</location>
        <topology evidence="2">Multi-pass membrane protein</topology>
    </subcellularLocation>
</comment>
<dbReference type="PANTHER" id="PTHR42837:SF2">
    <property type="entry name" value="MEMBRANE METALLOPROTEASE ARASP2, CHLOROPLASTIC-RELATED"/>
    <property type="match status" value="1"/>
</dbReference>
<dbReference type="InterPro" id="IPR036034">
    <property type="entry name" value="PDZ_sf"/>
</dbReference>
<dbReference type="EMBL" id="MFKE01000024">
    <property type="protein sequence ID" value="OGG34693.1"/>
    <property type="molecule type" value="Genomic_DNA"/>
</dbReference>
<dbReference type="Pfam" id="PF17820">
    <property type="entry name" value="PDZ_6"/>
    <property type="match status" value="1"/>
</dbReference>
<dbReference type="GO" id="GO:0016020">
    <property type="term" value="C:membrane"/>
    <property type="evidence" value="ECO:0007669"/>
    <property type="project" value="UniProtKB-SubCell"/>
</dbReference>
<evidence type="ECO:0000256" key="5">
    <source>
        <dbReference type="ARBA" id="ARBA00022692"/>
    </source>
</evidence>
<evidence type="ECO:0000259" key="12">
    <source>
        <dbReference type="PROSITE" id="PS50106"/>
    </source>
</evidence>
<dbReference type="STRING" id="1798401.A2363_04120"/>
<feature type="transmembrane region" description="Helical" evidence="11">
    <location>
        <begin position="100"/>
        <end position="122"/>
    </location>
</feature>
<dbReference type="PROSITE" id="PS50106">
    <property type="entry name" value="PDZ"/>
    <property type="match status" value="1"/>
</dbReference>
<dbReference type="InterPro" id="IPR004387">
    <property type="entry name" value="Pept_M50_Zn"/>
</dbReference>
<protein>
    <recommendedName>
        <fullName evidence="12">PDZ domain-containing protein</fullName>
    </recommendedName>
</protein>
<dbReference type="GO" id="GO:0006508">
    <property type="term" value="P:proteolysis"/>
    <property type="evidence" value="ECO:0007669"/>
    <property type="project" value="UniProtKB-KW"/>
</dbReference>
<accession>A0A1F6BD24</accession>
<dbReference type="Gene3D" id="2.30.42.10">
    <property type="match status" value="1"/>
</dbReference>
<evidence type="ECO:0000256" key="1">
    <source>
        <dbReference type="ARBA" id="ARBA00001947"/>
    </source>
</evidence>
<dbReference type="InterPro" id="IPR001478">
    <property type="entry name" value="PDZ"/>
</dbReference>
<evidence type="ECO:0000256" key="3">
    <source>
        <dbReference type="ARBA" id="ARBA00007931"/>
    </source>
</evidence>
<dbReference type="GO" id="GO:0004222">
    <property type="term" value="F:metalloendopeptidase activity"/>
    <property type="evidence" value="ECO:0007669"/>
    <property type="project" value="InterPro"/>
</dbReference>
<feature type="domain" description="PDZ" evidence="12">
    <location>
        <begin position="125"/>
        <end position="194"/>
    </location>
</feature>
<dbReference type="CDD" id="cd06163">
    <property type="entry name" value="S2P-M50_PDZ_RseP-like"/>
    <property type="match status" value="1"/>
</dbReference>
<keyword evidence="8 11" id="KW-1133">Transmembrane helix</keyword>
<comment type="caution">
    <text evidence="13">The sequence shown here is derived from an EMBL/GenBank/DDBJ whole genome shotgun (WGS) entry which is preliminary data.</text>
</comment>
<dbReference type="InterPro" id="IPR008915">
    <property type="entry name" value="Peptidase_M50"/>
</dbReference>
<dbReference type="Pfam" id="PF02163">
    <property type="entry name" value="Peptidase_M50"/>
    <property type="match status" value="1"/>
</dbReference>
<sequence>MFVTAIVFVIILSILVFIHELGHFTAARAIGVRVEEFGFGLPPRIWGRKLGKHGTIYSLNWLPIGGFVKLAGEDEESEKVSVKGARLKEYFFARSKKERAFILLAGVTMNFLLAVGITTYLLTQGVAEVSGRVHVESVVPGGPAEKAGIQKNDIIFSIAATDKQPQLLKTPKELIDYVSAEKGKEVVFSVLRDGAKLEMTVIPRVDYPKGEGPTGIAISDLETRVYPISQAPFAAIKITLTRAWDMLAGIGSLVIRLAHLQSVGKDVAGPIGIAAVTGTAVKFGWKAVLEFMSILSLNLAVLNILPIPALDGGRLAFVVFEKLLGKKVKPAFEQSTHQIGMIILFILILLISINDILRLARGG</sequence>
<evidence type="ECO:0000256" key="7">
    <source>
        <dbReference type="ARBA" id="ARBA00022833"/>
    </source>
</evidence>
<comment type="cofactor">
    <cofactor evidence="1">
        <name>Zn(2+)</name>
        <dbReference type="ChEBI" id="CHEBI:29105"/>
    </cofactor>
</comment>
<proteinExistence type="inferred from homology"/>
<keyword evidence="6" id="KW-0378">Hydrolase</keyword>
<keyword evidence="7" id="KW-0862">Zinc</keyword>
<dbReference type="InterPro" id="IPR041489">
    <property type="entry name" value="PDZ_6"/>
</dbReference>
<evidence type="ECO:0000256" key="2">
    <source>
        <dbReference type="ARBA" id="ARBA00004141"/>
    </source>
</evidence>
<evidence type="ECO:0000313" key="14">
    <source>
        <dbReference type="Proteomes" id="UP000176186"/>
    </source>
</evidence>
<dbReference type="SMART" id="SM00228">
    <property type="entry name" value="PDZ"/>
    <property type="match status" value="1"/>
</dbReference>
<keyword evidence="10 11" id="KW-0472">Membrane</keyword>
<organism evidence="13 14">
    <name type="scientific">Candidatus Gottesmanbacteria bacterium RIFOXYB1_FULL_47_11</name>
    <dbReference type="NCBI Taxonomy" id="1798401"/>
    <lineage>
        <taxon>Bacteria</taxon>
        <taxon>Candidatus Gottesmaniibacteriota</taxon>
    </lineage>
</organism>